<sequence length="370" mass="40611">MLPTRVTAPLRRHWMPALLIALTLVLAWVDPRPWNDWLRWLDAPALCSLLALLAVAQVLRESGLVQWAAQRLLAHVHSQRMLVLALMTLSACAAMLLTNDVSLFLVLPLALALCELTALPRLRVVALVALAVNAGSALSPIGNPQNLLLWRQANVGMLHFVVAMAPVVAIMVFCLLVAAWLLIPRGRFERLAPSPPRTPLDRRLAVIGGVLFIVLLALLEWRFEFTALVFVLVALRVVRRGALARLDWSLMVSIALMLLALGHLAALPQVRSMMAHLAWDRPDVTLFVGALLSQAVSNVPATVALKQQVSDPLWLAVAVNIGGSGLAIGSLANLIALRMEGSAAAWRVFHRISVPYFFVVLTLAWWWLRP</sequence>
<feature type="transmembrane region" description="Helical" evidence="6">
    <location>
        <begin position="284"/>
        <end position="301"/>
    </location>
</feature>
<dbReference type="Proteomes" id="UP000541636">
    <property type="component" value="Unassembled WGS sequence"/>
</dbReference>
<dbReference type="PANTHER" id="PTHR43568:SF1">
    <property type="entry name" value="P PROTEIN"/>
    <property type="match status" value="1"/>
</dbReference>
<keyword evidence="9" id="KW-1185">Reference proteome</keyword>
<reference evidence="8 9" key="1">
    <citation type="journal article" date="2017" name="Int. J. Syst. Evol. Microbiol.">
        <title>Oleiagrimonas citrea sp. nov., a marine bacterium isolated from tidal flat sediment and emended description of the genus Oleiagrimonas Fang et al. 2015 and Oleiagrimonas soli.</title>
        <authorList>
            <person name="Yang S.H."/>
            <person name="Seo H.S."/>
            <person name="Seong C.N."/>
            <person name="Kwon K.K."/>
        </authorList>
    </citation>
    <scope>NUCLEOTIDE SEQUENCE [LARGE SCALE GENOMIC DNA]</scope>
    <source>
        <strain evidence="8 9">MEBiC09124</strain>
    </source>
</reference>
<feature type="transmembrane region" description="Helical" evidence="6">
    <location>
        <begin position="348"/>
        <end position="368"/>
    </location>
</feature>
<dbReference type="EMBL" id="JAAZQD010000001">
    <property type="protein sequence ID" value="NKZ37847.1"/>
    <property type="molecule type" value="Genomic_DNA"/>
</dbReference>
<evidence type="ECO:0000256" key="1">
    <source>
        <dbReference type="ARBA" id="ARBA00004141"/>
    </source>
</evidence>
<feature type="transmembrane region" description="Helical" evidence="6">
    <location>
        <begin position="313"/>
        <end position="336"/>
    </location>
</feature>
<keyword evidence="5 6" id="KW-0472">Membrane</keyword>
<feature type="domain" description="Citrate transporter-like" evidence="7">
    <location>
        <begin position="12"/>
        <end position="318"/>
    </location>
</feature>
<organism evidence="8 9">
    <name type="scientific">Oleiagrimonas citrea</name>
    <dbReference type="NCBI Taxonomy" id="1665687"/>
    <lineage>
        <taxon>Bacteria</taxon>
        <taxon>Pseudomonadati</taxon>
        <taxon>Pseudomonadota</taxon>
        <taxon>Gammaproteobacteria</taxon>
        <taxon>Lysobacterales</taxon>
        <taxon>Rhodanobacteraceae</taxon>
        <taxon>Oleiagrimonas</taxon>
    </lineage>
</organism>
<dbReference type="GO" id="GO:0055085">
    <property type="term" value="P:transmembrane transport"/>
    <property type="evidence" value="ECO:0007669"/>
    <property type="project" value="InterPro"/>
</dbReference>
<protein>
    <submittedName>
        <fullName evidence="8">Citrate transporter</fullName>
    </submittedName>
</protein>
<comment type="caution">
    <text evidence="8">The sequence shown here is derived from an EMBL/GenBank/DDBJ whole genome shotgun (WGS) entry which is preliminary data.</text>
</comment>
<evidence type="ECO:0000256" key="2">
    <source>
        <dbReference type="ARBA" id="ARBA00022448"/>
    </source>
</evidence>
<accession>A0A846ZJG6</accession>
<dbReference type="PANTHER" id="PTHR43568">
    <property type="entry name" value="P PROTEIN"/>
    <property type="match status" value="1"/>
</dbReference>
<dbReference type="InterPro" id="IPR051475">
    <property type="entry name" value="Diverse_Ion_Transporter"/>
</dbReference>
<feature type="transmembrane region" description="Helical" evidence="6">
    <location>
        <begin position="124"/>
        <end position="141"/>
    </location>
</feature>
<keyword evidence="3 6" id="KW-0812">Transmembrane</keyword>
<evidence type="ECO:0000256" key="6">
    <source>
        <dbReference type="SAM" id="Phobius"/>
    </source>
</evidence>
<evidence type="ECO:0000259" key="7">
    <source>
        <dbReference type="Pfam" id="PF03600"/>
    </source>
</evidence>
<dbReference type="AlphaFoldDB" id="A0A846ZJG6"/>
<proteinExistence type="predicted"/>
<dbReference type="InterPro" id="IPR004680">
    <property type="entry name" value="Cit_transptr-like_dom"/>
</dbReference>
<evidence type="ECO:0000256" key="4">
    <source>
        <dbReference type="ARBA" id="ARBA00022989"/>
    </source>
</evidence>
<evidence type="ECO:0000256" key="5">
    <source>
        <dbReference type="ARBA" id="ARBA00023136"/>
    </source>
</evidence>
<evidence type="ECO:0000256" key="3">
    <source>
        <dbReference type="ARBA" id="ARBA00022692"/>
    </source>
</evidence>
<feature type="transmembrane region" description="Helical" evidence="6">
    <location>
        <begin position="103"/>
        <end position="119"/>
    </location>
</feature>
<keyword evidence="4 6" id="KW-1133">Transmembrane helix</keyword>
<feature type="transmembrane region" description="Helical" evidence="6">
    <location>
        <begin position="204"/>
        <end position="223"/>
    </location>
</feature>
<keyword evidence="2" id="KW-0813">Transport</keyword>
<feature type="transmembrane region" description="Helical" evidence="6">
    <location>
        <begin position="243"/>
        <end position="264"/>
    </location>
</feature>
<name>A0A846ZJG6_9GAMM</name>
<feature type="transmembrane region" description="Helical" evidence="6">
    <location>
        <begin position="161"/>
        <end position="183"/>
    </location>
</feature>
<feature type="transmembrane region" description="Helical" evidence="6">
    <location>
        <begin position="80"/>
        <end position="97"/>
    </location>
</feature>
<dbReference type="GO" id="GO:0016020">
    <property type="term" value="C:membrane"/>
    <property type="evidence" value="ECO:0007669"/>
    <property type="project" value="UniProtKB-SubCell"/>
</dbReference>
<evidence type="ECO:0000313" key="8">
    <source>
        <dbReference type="EMBL" id="NKZ37847.1"/>
    </source>
</evidence>
<evidence type="ECO:0000313" key="9">
    <source>
        <dbReference type="Proteomes" id="UP000541636"/>
    </source>
</evidence>
<feature type="transmembrane region" description="Helical" evidence="6">
    <location>
        <begin position="37"/>
        <end position="59"/>
    </location>
</feature>
<dbReference type="Pfam" id="PF03600">
    <property type="entry name" value="CitMHS"/>
    <property type="match status" value="1"/>
</dbReference>
<gene>
    <name evidence="8" type="ORF">HF690_02640</name>
</gene>
<dbReference type="RefSeq" id="WP_168608343.1">
    <property type="nucleotide sequence ID" value="NZ_JAAZQD010000001.1"/>
</dbReference>
<comment type="subcellular location">
    <subcellularLocation>
        <location evidence="1">Membrane</location>
        <topology evidence="1">Multi-pass membrane protein</topology>
    </subcellularLocation>
</comment>